<protein>
    <submittedName>
        <fullName evidence="2">Uncharacterized protein</fullName>
    </submittedName>
</protein>
<dbReference type="EMBL" id="CP147711">
    <property type="protein sequence ID" value="WXC82003.1"/>
    <property type="molecule type" value="Genomic_DNA"/>
</dbReference>
<keyword evidence="1" id="KW-1133">Transmembrane helix</keyword>
<sequence>MSKYISSVVVGLLAWITVRIIAGAFGLNEKALQLGYWLPHLSAEQRSFIVSSAAVLIGIIAVVLWLALNADDRIRNLLSSRPELGSLRVEGKPTAKMAVYPRNPACSVELGVDLFNTMSKLMEVEGKLFATINGKDLDQPMDASFPINGNASKTLFVRMEDVPVRTVVQTDGLEHHLSAHLRYELTYRYANAKHSRRTCKTVSWTFATRAAPENPGARQTVVMPVIVHFSDEIEE</sequence>
<organism evidence="2">
    <name type="scientific">Bradyrhizobium septentrionale</name>
    <dbReference type="NCBI Taxonomy" id="1404411"/>
    <lineage>
        <taxon>Bacteria</taxon>
        <taxon>Pseudomonadati</taxon>
        <taxon>Pseudomonadota</taxon>
        <taxon>Alphaproteobacteria</taxon>
        <taxon>Hyphomicrobiales</taxon>
        <taxon>Nitrobacteraceae</taxon>
        <taxon>Bradyrhizobium</taxon>
    </lineage>
</organism>
<evidence type="ECO:0000313" key="4">
    <source>
        <dbReference type="Proteomes" id="UP001432046"/>
    </source>
</evidence>
<dbReference type="RefSeq" id="WP_166208990.1">
    <property type="nucleotide sequence ID" value="NZ_CP088285.1"/>
</dbReference>
<keyword evidence="4" id="KW-1185">Reference proteome</keyword>
<dbReference type="EMBL" id="JAAOLE020000001">
    <property type="protein sequence ID" value="NVI43276.1"/>
    <property type="molecule type" value="Genomic_DNA"/>
</dbReference>
<keyword evidence="1" id="KW-0812">Transmembrane</keyword>
<gene>
    <name evidence="2" type="ORF">HAP48_009530</name>
    <name evidence="3" type="ORF">WDK88_10605</name>
</gene>
<evidence type="ECO:0000313" key="2">
    <source>
        <dbReference type="EMBL" id="NVI43276.1"/>
    </source>
</evidence>
<accession>A0A973VWZ5</accession>
<reference evidence="2" key="1">
    <citation type="submission" date="2020-06" db="EMBL/GenBank/DDBJ databases">
        <title>Whole Genome Sequence of Bradyrhizobium sp. Strain 1S1.</title>
        <authorList>
            <person name="Bromfield E.S.P."/>
            <person name="Cloutier S."/>
        </authorList>
    </citation>
    <scope>NUCLEOTIDE SEQUENCE [LARGE SCALE GENOMIC DNA]</scope>
    <source>
        <strain evidence="2">1S1</strain>
    </source>
</reference>
<feature type="transmembrane region" description="Helical" evidence="1">
    <location>
        <begin position="7"/>
        <end position="27"/>
    </location>
</feature>
<name>A0A973VWZ5_9BRAD</name>
<evidence type="ECO:0000313" key="3">
    <source>
        <dbReference type="EMBL" id="WXC82003.1"/>
    </source>
</evidence>
<evidence type="ECO:0000256" key="1">
    <source>
        <dbReference type="SAM" id="Phobius"/>
    </source>
</evidence>
<reference evidence="3" key="2">
    <citation type="journal article" date="2021" name="Int. J. Syst. Evol. Microbiol.">
        <title>Bradyrhizobium septentrionale sp. nov. (sv. septentrionale) and Bradyrhizobium quebecense sp. nov. (sv. septentrionale) associated with legumes native to Canada possess rearranged symbiosis genes and numerous insertion sequences.</title>
        <authorList>
            <person name="Bromfield E.S.P."/>
            <person name="Cloutier S."/>
        </authorList>
    </citation>
    <scope>NUCLEOTIDE SEQUENCE</scope>
    <source>
        <strain evidence="3">5S5</strain>
    </source>
</reference>
<dbReference type="Proteomes" id="UP001432046">
    <property type="component" value="Chromosome"/>
</dbReference>
<proteinExistence type="predicted"/>
<reference evidence="3" key="3">
    <citation type="submission" date="2024-03" db="EMBL/GenBank/DDBJ databases">
        <authorList>
            <person name="Bromfield E.S.P."/>
            <person name="Cloutier S."/>
        </authorList>
    </citation>
    <scope>NUCLEOTIDE SEQUENCE</scope>
    <source>
        <strain evidence="3">5S5</strain>
    </source>
</reference>
<dbReference type="AlphaFoldDB" id="A0A973VWZ5"/>
<keyword evidence="1" id="KW-0472">Membrane</keyword>
<feature type="transmembrane region" description="Helical" evidence="1">
    <location>
        <begin position="47"/>
        <end position="68"/>
    </location>
</feature>